<dbReference type="GeneID" id="10821953"/>
<dbReference type="InterPro" id="IPR009702">
    <property type="entry name" value="DUF1284"/>
</dbReference>
<dbReference type="EMBL" id="CP002101">
    <property type="protein sequence ID" value="AEH60224.1"/>
    <property type="molecule type" value="Genomic_DNA"/>
</dbReference>
<dbReference type="KEGG" id="mzh:Mzhil_0348"/>
<evidence type="ECO:0000313" key="1">
    <source>
        <dbReference type="EMBL" id="AEH60224.1"/>
    </source>
</evidence>
<sequence>MKRKLIIRAHHLMCIQRFEGYGYTEEFVENMQYIVDMINKNPDIQITIVTECDDICTFCPSNINGKCRGDLLDNHITYMDQQVLDKLKIPENTTLNANEIFQITGKYLPDSVAFEICDECIWKHICFKNISTHMQYK</sequence>
<dbReference type="AlphaFoldDB" id="F7XP97"/>
<proteinExistence type="predicted"/>
<reference evidence="1 2" key="1">
    <citation type="submission" date="2010-07" db="EMBL/GenBank/DDBJ databases">
        <title>The complete genome of Methanosalsum zhilinae DSM 4017.</title>
        <authorList>
            <consortium name="US DOE Joint Genome Institute (JGI-PGF)"/>
            <person name="Lucas S."/>
            <person name="Copeland A."/>
            <person name="Lapidus A."/>
            <person name="Glavina del Rio T."/>
            <person name="Dalin E."/>
            <person name="Tice H."/>
            <person name="Bruce D."/>
            <person name="Goodwin L."/>
            <person name="Pitluck S."/>
            <person name="Kyrpides N."/>
            <person name="Mavromatis K."/>
            <person name="Ovchinnikova G."/>
            <person name="Daligault H."/>
            <person name="Detter J.C."/>
            <person name="Han C."/>
            <person name="Tapia R."/>
            <person name="Larimer F."/>
            <person name="Land M."/>
            <person name="Hauser L."/>
            <person name="Markowitz V."/>
            <person name="Cheng J.-F."/>
            <person name="Hugenholtz P."/>
            <person name="Woyke T."/>
            <person name="Wu D."/>
            <person name="Spring S."/>
            <person name="Schueler E."/>
            <person name="Brambilla E."/>
            <person name="Klenk H.-P."/>
            <person name="Eisen J.A."/>
        </authorList>
    </citation>
    <scope>NUCLEOTIDE SEQUENCE [LARGE SCALE GENOMIC DNA]</scope>
    <source>
        <strain evidence="2">DSM 4017 / NBRC 107636 / OCM 62 / WeN5</strain>
    </source>
</reference>
<accession>F7XP97</accession>
<dbReference type="Pfam" id="PF06935">
    <property type="entry name" value="DUF1284"/>
    <property type="match status" value="1"/>
</dbReference>
<gene>
    <name evidence="1" type="ordered locus">Mzhil_0348</name>
</gene>
<evidence type="ECO:0000313" key="2">
    <source>
        <dbReference type="Proteomes" id="UP000006622"/>
    </source>
</evidence>
<dbReference type="RefSeq" id="WP_013897663.1">
    <property type="nucleotide sequence ID" value="NC_015676.1"/>
</dbReference>
<organism evidence="1 2">
    <name type="scientific">Methanosalsum zhilinae (strain DSM 4017 / NBRC 107636 / OCM 62 / WeN5)</name>
    <name type="common">Methanohalophilus zhilinae</name>
    <dbReference type="NCBI Taxonomy" id="679901"/>
    <lineage>
        <taxon>Archaea</taxon>
        <taxon>Methanobacteriati</taxon>
        <taxon>Methanobacteriota</taxon>
        <taxon>Stenosarchaea group</taxon>
        <taxon>Methanomicrobia</taxon>
        <taxon>Methanosarcinales</taxon>
        <taxon>Methanosarcinaceae</taxon>
        <taxon>Methanosalsum</taxon>
    </lineage>
</organism>
<evidence type="ECO:0008006" key="3">
    <source>
        <dbReference type="Google" id="ProtNLM"/>
    </source>
</evidence>
<dbReference type="Proteomes" id="UP000006622">
    <property type="component" value="Chromosome"/>
</dbReference>
<keyword evidence="2" id="KW-1185">Reference proteome</keyword>
<protein>
    <recommendedName>
        <fullName evidence="3">Iron-sulfur binding protein</fullName>
    </recommendedName>
</protein>
<dbReference type="HOGENOM" id="CLU_129126_1_0_2"/>
<name>F7XP97_METZD</name>
<dbReference type="OrthoDB" id="50358at2157"/>